<evidence type="ECO:0000256" key="4">
    <source>
        <dbReference type="ARBA" id="ARBA00023136"/>
    </source>
</evidence>
<evidence type="ECO:0000256" key="5">
    <source>
        <dbReference type="SAM" id="Phobius"/>
    </source>
</evidence>
<evidence type="ECO:0000256" key="3">
    <source>
        <dbReference type="ARBA" id="ARBA00022989"/>
    </source>
</evidence>
<protein>
    <recommendedName>
        <fullName evidence="8">Steroid 5-alpha reductase C-terminal domain-containing protein</fullName>
    </recommendedName>
</protein>
<accession>A0A2R8AXB2</accession>
<dbReference type="RefSeq" id="WP_181389450.1">
    <property type="nucleotide sequence ID" value="NZ_OMOJ01000004.1"/>
</dbReference>
<evidence type="ECO:0000313" key="6">
    <source>
        <dbReference type="EMBL" id="SPF80587.1"/>
    </source>
</evidence>
<dbReference type="AlphaFoldDB" id="A0A2R8AXB2"/>
<proteinExistence type="predicted"/>
<dbReference type="PANTHER" id="PTHR12714:SF24">
    <property type="entry name" value="SLR1182 PROTEIN"/>
    <property type="match status" value="1"/>
</dbReference>
<organism evidence="6 7">
    <name type="scientific">Pseudoprimorskyibacter insulae</name>
    <dbReference type="NCBI Taxonomy" id="1695997"/>
    <lineage>
        <taxon>Bacteria</taxon>
        <taxon>Pseudomonadati</taxon>
        <taxon>Pseudomonadota</taxon>
        <taxon>Alphaproteobacteria</taxon>
        <taxon>Rhodobacterales</taxon>
        <taxon>Paracoccaceae</taxon>
        <taxon>Pseudoprimorskyibacter</taxon>
    </lineage>
</organism>
<gene>
    <name evidence="6" type="ORF">PRI8871_02397</name>
</gene>
<keyword evidence="7" id="KW-1185">Reference proteome</keyword>
<sequence length="150" mass="17298">MLKWLDIPPVWFAGFVVLAWQQKTHYSMSLTIETPIVSLLGGLLVGAGLVLIALAFYELRRHRTTVIPHLTASALVTSGIYKRSRNPIYLGDAMILTGLILNWDAVLSLPLVPIFVWVIERRFILPEEDRLRRKFVAHFTRYAQQTRRWV</sequence>
<dbReference type="Gene3D" id="1.20.120.1630">
    <property type="match status" value="1"/>
</dbReference>
<dbReference type="GO" id="GO:0016740">
    <property type="term" value="F:transferase activity"/>
    <property type="evidence" value="ECO:0007669"/>
    <property type="project" value="UniProtKB-ARBA"/>
</dbReference>
<evidence type="ECO:0000256" key="1">
    <source>
        <dbReference type="ARBA" id="ARBA00004127"/>
    </source>
</evidence>
<keyword evidence="3 5" id="KW-1133">Transmembrane helix</keyword>
<dbReference type="InterPro" id="IPR007318">
    <property type="entry name" value="Phopholipid_MeTrfase"/>
</dbReference>
<dbReference type="Pfam" id="PF04191">
    <property type="entry name" value="PEMT"/>
    <property type="match status" value="1"/>
</dbReference>
<keyword evidence="4 5" id="KW-0472">Membrane</keyword>
<evidence type="ECO:0008006" key="8">
    <source>
        <dbReference type="Google" id="ProtNLM"/>
    </source>
</evidence>
<dbReference type="Proteomes" id="UP000244904">
    <property type="component" value="Unassembled WGS sequence"/>
</dbReference>
<reference evidence="7" key="1">
    <citation type="submission" date="2018-03" db="EMBL/GenBank/DDBJ databases">
        <authorList>
            <person name="Rodrigo-Torres L."/>
            <person name="Arahal R. D."/>
            <person name="Lucena T."/>
        </authorList>
    </citation>
    <scope>NUCLEOTIDE SEQUENCE [LARGE SCALE GENOMIC DNA]</scope>
    <source>
        <strain evidence="7">CECT 8871</strain>
    </source>
</reference>
<name>A0A2R8AXB2_9RHOB</name>
<evidence type="ECO:0000256" key="2">
    <source>
        <dbReference type="ARBA" id="ARBA00022692"/>
    </source>
</evidence>
<dbReference type="EMBL" id="OMOJ01000004">
    <property type="protein sequence ID" value="SPF80587.1"/>
    <property type="molecule type" value="Genomic_DNA"/>
</dbReference>
<dbReference type="PANTHER" id="PTHR12714">
    <property type="entry name" value="PROTEIN-S ISOPRENYLCYSTEINE O-METHYLTRANSFERASE"/>
    <property type="match status" value="1"/>
</dbReference>
<evidence type="ECO:0000313" key="7">
    <source>
        <dbReference type="Proteomes" id="UP000244904"/>
    </source>
</evidence>
<dbReference type="GO" id="GO:0012505">
    <property type="term" value="C:endomembrane system"/>
    <property type="evidence" value="ECO:0007669"/>
    <property type="project" value="UniProtKB-SubCell"/>
</dbReference>
<feature type="transmembrane region" description="Helical" evidence="5">
    <location>
        <begin position="93"/>
        <end position="119"/>
    </location>
</feature>
<comment type="subcellular location">
    <subcellularLocation>
        <location evidence="1">Endomembrane system</location>
        <topology evidence="1">Multi-pass membrane protein</topology>
    </subcellularLocation>
</comment>
<keyword evidence="2 5" id="KW-0812">Transmembrane</keyword>
<feature type="transmembrane region" description="Helical" evidence="5">
    <location>
        <begin position="36"/>
        <end position="57"/>
    </location>
</feature>